<evidence type="ECO:0000313" key="3">
    <source>
        <dbReference type="EMBL" id="RPE80041.1"/>
    </source>
</evidence>
<gene>
    <name evidence="3" type="ORF">EDC50_1872</name>
</gene>
<evidence type="ECO:0000313" key="4">
    <source>
        <dbReference type="Proteomes" id="UP000269708"/>
    </source>
</evidence>
<dbReference type="Pfam" id="PF01345">
    <property type="entry name" value="DUF11"/>
    <property type="match status" value="2"/>
</dbReference>
<proteinExistence type="predicted"/>
<dbReference type="RefSeq" id="WP_123770202.1">
    <property type="nucleotide sequence ID" value="NZ_RKQN01000002.1"/>
</dbReference>
<accession>A0A3N4VL97</accession>
<dbReference type="PANTHER" id="PTHR34819:SF3">
    <property type="entry name" value="CELL SURFACE PROTEIN"/>
    <property type="match status" value="1"/>
</dbReference>
<dbReference type="NCBIfam" id="TIGR01451">
    <property type="entry name" value="B_ant_repeat"/>
    <property type="match status" value="2"/>
</dbReference>
<dbReference type="Gene3D" id="2.60.40.740">
    <property type="match status" value="1"/>
</dbReference>
<comment type="caution">
    <text evidence="3">The sequence shown here is derived from an EMBL/GenBank/DDBJ whole genome shotgun (WGS) entry which is preliminary data.</text>
</comment>
<dbReference type="Proteomes" id="UP000269708">
    <property type="component" value="Unassembled WGS sequence"/>
</dbReference>
<dbReference type="OrthoDB" id="56954at2"/>
<keyword evidence="4" id="KW-1185">Reference proteome</keyword>
<dbReference type="SUPFAM" id="SSF49401">
    <property type="entry name" value="Bacterial adhesins"/>
    <property type="match status" value="1"/>
</dbReference>
<organism evidence="3 4">
    <name type="scientific">Vulcaniibacterium tengchongense</name>
    <dbReference type="NCBI Taxonomy" id="1273429"/>
    <lineage>
        <taxon>Bacteria</taxon>
        <taxon>Pseudomonadati</taxon>
        <taxon>Pseudomonadota</taxon>
        <taxon>Gammaproteobacteria</taxon>
        <taxon>Lysobacterales</taxon>
        <taxon>Lysobacteraceae</taxon>
        <taxon>Vulcaniibacterium</taxon>
    </lineage>
</organism>
<evidence type="ECO:0000256" key="1">
    <source>
        <dbReference type="SAM" id="SignalP"/>
    </source>
</evidence>
<keyword evidence="1" id="KW-0732">Signal</keyword>
<sequence>MSGSALQNTNLESAARRRRWRMPVACLLLAASWAAAAPAFAQRAFARRFPAPAAQPLIVRGDIALIGNTSLTCPPGNASCATAQNGSLTNPNDNRNNNFTMVAVDVDSDPATRNSSRATLNLPAGSTVLFAGLYWAGKNGPANARGSVRFQTPASGGYTTVAANATDVIGTDYQSFANVTALVSAGGSGVYTVADVALSTGATDLWAGWTLVVAYQDPNGTLRNLSVFDGFQLANADNPAIDVGISGFYTPPTGPVNSDVGLVTYDGDRGQNDAGGASALMFGADTGSLNAVSNAVNPVADMYNSTISVNGAHVTAGRTPDYNNTLGIDIDVFRPSPALPNGATSAVARIRGSGTDVNYPGIMTIATDVFEPEVVTNFSKSATDANGAPYRPGDEVTYTVSVANTGNDDAEIVVVTDPLPAGVTYVPGSIVVAHGPNAGNKTDGAGDDQAEYDAAQRRIVFRAGVGANASAGGTLTPAPTPTATSATGLQFRVTIDPDVAHDTAIENVAEIGYRSATTGEEKTGETPPASFTVANEANLRITKTNTPSAGPADAADDQVNAGARVDYSIVVTNLGPSAANGATVRDTPTSGLACAAAACGAANNGAACPAESGAALAAALQSGTGVAIPALPVNGSVTLTLSCQVTP</sequence>
<protein>
    <submittedName>
        <fullName evidence="3">Putative repeat protein (TIGR01451 family)/fimbrial isopeptide formation D2 family protein</fullName>
    </submittedName>
</protein>
<dbReference type="InterPro" id="IPR047589">
    <property type="entry name" value="DUF11_rpt"/>
</dbReference>
<feature type="domain" description="DUF11" evidence="2">
    <location>
        <begin position="554"/>
        <end position="645"/>
    </location>
</feature>
<feature type="signal peptide" evidence="1">
    <location>
        <begin position="1"/>
        <end position="41"/>
    </location>
</feature>
<dbReference type="PANTHER" id="PTHR34819">
    <property type="entry name" value="LARGE CYSTEINE-RICH PERIPLASMIC PROTEIN OMCB"/>
    <property type="match status" value="1"/>
</dbReference>
<reference evidence="3 4" key="1">
    <citation type="submission" date="2018-11" db="EMBL/GenBank/DDBJ databases">
        <title>Genomic Encyclopedia of Type Strains, Phase IV (KMG-IV): sequencing the most valuable type-strain genomes for metagenomic binning, comparative biology and taxonomic classification.</title>
        <authorList>
            <person name="Goeker M."/>
        </authorList>
    </citation>
    <scope>NUCLEOTIDE SEQUENCE [LARGE SCALE GENOMIC DNA]</scope>
    <source>
        <strain evidence="3 4">DSM 25623</strain>
    </source>
</reference>
<dbReference type="AlphaFoldDB" id="A0A3N4VL97"/>
<evidence type="ECO:0000259" key="2">
    <source>
        <dbReference type="Pfam" id="PF01345"/>
    </source>
</evidence>
<dbReference type="InterPro" id="IPR008966">
    <property type="entry name" value="Adhesion_dom_sf"/>
</dbReference>
<dbReference type="EMBL" id="RKQN01000002">
    <property type="protein sequence ID" value="RPE80041.1"/>
    <property type="molecule type" value="Genomic_DNA"/>
</dbReference>
<name>A0A3N4VL97_9GAMM</name>
<dbReference type="InterPro" id="IPR001434">
    <property type="entry name" value="OmcB-like_DUF11"/>
</dbReference>
<feature type="chain" id="PRO_5018167976" evidence="1">
    <location>
        <begin position="42"/>
        <end position="647"/>
    </location>
</feature>
<feature type="domain" description="DUF11" evidence="2">
    <location>
        <begin position="385"/>
        <end position="428"/>
    </location>
</feature>
<dbReference type="InterPro" id="IPR051172">
    <property type="entry name" value="Chlamydia_OmcB"/>
</dbReference>